<dbReference type="GO" id="GO:0003676">
    <property type="term" value="F:nucleic acid binding"/>
    <property type="evidence" value="ECO:0007669"/>
    <property type="project" value="InterPro"/>
</dbReference>
<evidence type="ECO:0000313" key="4">
    <source>
        <dbReference type="EMBL" id="KAG6438168.1"/>
    </source>
</evidence>
<evidence type="ECO:0000256" key="2">
    <source>
        <dbReference type="ARBA" id="ARBA00022472"/>
    </source>
</evidence>
<dbReference type="PANTHER" id="PTHR13068:SF130">
    <property type="entry name" value="TRANSCRIPTION TERMINATION FACTOR MTERF6, CHLOROPLASTIC_MITOCHONDRIAL-LIKE"/>
    <property type="match status" value="1"/>
</dbReference>
<gene>
    <name evidence="4" type="ORF">SASPL_103105</name>
</gene>
<dbReference type="PANTHER" id="PTHR13068">
    <property type="entry name" value="CGI-12 PROTEIN-RELATED"/>
    <property type="match status" value="1"/>
</dbReference>
<dbReference type="OrthoDB" id="637682at2759"/>
<reference evidence="4" key="2">
    <citation type="submission" date="2020-08" db="EMBL/GenBank/DDBJ databases">
        <title>Plant Genome Project.</title>
        <authorList>
            <person name="Zhang R.-G."/>
        </authorList>
    </citation>
    <scope>NUCLEOTIDE SEQUENCE</scope>
    <source>
        <strain evidence="4">Huo1</strain>
        <tissue evidence="4">Leaf</tissue>
    </source>
</reference>
<keyword evidence="2" id="KW-0806">Transcription termination</keyword>
<evidence type="ECO:0000313" key="5">
    <source>
        <dbReference type="Proteomes" id="UP000298416"/>
    </source>
</evidence>
<dbReference type="Gene3D" id="1.25.70.10">
    <property type="entry name" value="Transcription termination factor 3, mitochondrial"/>
    <property type="match status" value="1"/>
</dbReference>
<name>A0A8X8YYC9_SALSN</name>
<keyword evidence="3" id="KW-0809">Transit peptide</keyword>
<organism evidence="4">
    <name type="scientific">Salvia splendens</name>
    <name type="common">Scarlet sage</name>
    <dbReference type="NCBI Taxonomy" id="180675"/>
    <lineage>
        <taxon>Eukaryota</taxon>
        <taxon>Viridiplantae</taxon>
        <taxon>Streptophyta</taxon>
        <taxon>Embryophyta</taxon>
        <taxon>Tracheophyta</taxon>
        <taxon>Spermatophyta</taxon>
        <taxon>Magnoliopsida</taxon>
        <taxon>eudicotyledons</taxon>
        <taxon>Gunneridae</taxon>
        <taxon>Pentapetalae</taxon>
        <taxon>asterids</taxon>
        <taxon>lamiids</taxon>
        <taxon>Lamiales</taxon>
        <taxon>Lamiaceae</taxon>
        <taxon>Nepetoideae</taxon>
        <taxon>Mentheae</taxon>
        <taxon>Salviinae</taxon>
        <taxon>Salvia</taxon>
        <taxon>Salvia subgen. Calosphace</taxon>
        <taxon>core Calosphace</taxon>
    </lineage>
</organism>
<reference evidence="4" key="1">
    <citation type="submission" date="2018-01" db="EMBL/GenBank/DDBJ databases">
        <authorList>
            <person name="Mao J.F."/>
        </authorList>
    </citation>
    <scope>NUCLEOTIDE SEQUENCE</scope>
    <source>
        <strain evidence="4">Huo1</strain>
        <tissue evidence="4">Leaf</tissue>
    </source>
</reference>
<comment type="similarity">
    <text evidence="1">Belongs to the mTERF family.</text>
</comment>
<dbReference type="InterPro" id="IPR038538">
    <property type="entry name" value="MTERF_sf"/>
</dbReference>
<dbReference type="InterPro" id="IPR003690">
    <property type="entry name" value="MTERF"/>
</dbReference>
<evidence type="ECO:0000256" key="3">
    <source>
        <dbReference type="ARBA" id="ARBA00022946"/>
    </source>
</evidence>
<dbReference type="FunFam" id="1.25.70.10:FF:000001">
    <property type="entry name" value="Mitochondrial transcription termination factor-like"/>
    <property type="match status" value="1"/>
</dbReference>
<dbReference type="SMART" id="SM00733">
    <property type="entry name" value="Mterf"/>
    <property type="match status" value="5"/>
</dbReference>
<keyword evidence="2" id="KW-0804">Transcription</keyword>
<evidence type="ECO:0000256" key="1">
    <source>
        <dbReference type="ARBA" id="ARBA00007692"/>
    </source>
</evidence>
<dbReference type="AlphaFoldDB" id="A0A8X8YYC9"/>
<dbReference type="Proteomes" id="UP000298416">
    <property type="component" value="Unassembled WGS sequence"/>
</dbReference>
<dbReference type="GO" id="GO:0006353">
    <property type="term" value="P:DNA-templated transcription termination"/>
    <property type="evidence" value="ECO:0007669"/>
    <property type="project" value="UniProtKB-KW"/>
</dbReference>
<protein>
    <recommendedName>
        <fullName evidence="6">mTERF domain-containing protein, mitochondrial</fullName>
    </recommendedName>
</protein>
<keyword evidence="2" id="KW-0805">Transcription regulation</keyword>
<keyword evidence="5" id="KW-1185">Reference proteome</keyword>
<comment type="caution">
    <text evidence="4">The sequence shown here is derived from an EMBL/GenBank/DDBJ whole genome shotgun (WGS) entry which is preliminary data.</text>
</comment>
<evidence type="ECO:0008006" key="6">
    <source>
        <dbReference type="Google" id="ProtNLM"/>
    </source>
</evidence>
<dbReference type="EMBL" id="PNBA02000001">
    <property type="protein sequence ID" value="KAG6438168.1"/>
    <property type="molecule type" value="Genomic_DNA"/>
</dbReference>
<accession>A0A8X8YYC9</accession>
<sequence length="372" mass="41792">MVPLLRRDFVNLSLRNSLHFCKSRVPFSTSLDRKPTINPAVYDFLFHSHNFSPEAAAEAASVINRIKSRKNSDSLFTFLEKNDFSSSHLERIVKYNPSFLSADLEKSVKPKIKIFQELGLSNNDIADLLAGNASILYRSTDKSLIPALSLLRGLLGSDASVGKLLMKSGRFLINDLDKCMVPNIEFLKSRGVPMEQIIAGMHSFPRFLLQKPENVRRSAERAEEFGAQAGSRLYIHAVRVIASMSDEVWERKLQAFRGLGFSDADIVSGFSKYPPAFAASVKKMEAVKSVVVSLGKYDMASVVAYPLCFCCSIENRFRPRMQVLAALEDKMLIKKRPSLATLCSVPDLYFYERFVRPYLDEVGHLFVAKGVR</sequence>
<dbReference type="Pfam" id="PF02536">
    <property type="entry name" value="mTERF"/>
    <property type="match status" value="1"/>
</dbReference>
<proteinExistence type="inferred from homology"/>